<keyword evidence="5" id="KW-0406">Ion transport</keyword>
<dbReference type="GO" id="GO:0005375">
    <property type="term" value="F:copper ion transmembrane transporter activity"/>
    <property type="evidence" value="ECO:0007669"/>
    <property type="project" value="UniProtKB-UniRule"/>
</dbReference>
<dbReference type="PANTHER" id="PTHR12483">
    <property type="entry name" value="SOLUTE CARRIER FAMILY 31 COPPER TRANSPORTERS"/>
    <property type="match status" value="1"/>
</dbReference>
<dbReference type="PANTHER" id="PTHR12483:SF27">
    <property type="entry name" value="COPPER TRANSPORT PROTEIN CTR1"/>
    <property type="match status" value="1"/>
</dbReference>
<keyword evidence="5" id="KW-0187">Copper transport</keyword>
<keyword evidence="3 5" id="KW-1133">Transmembrane helix</keyword>
<comment type="subcellular location">
    <subcellularLocation>
        <location evidence="1 5">Membrane</location>
        <topology evidence="1 5">Multi-pass membrane protein</topology>
    </subcellularLocation>
</comment>
<keyword evidence="5" id="KW-0186">Copper</keyword>
<keyword evidence="5" id="KW-0813">Transport</keyword>
<evidence type="ECO:0000256" key="6">
    <source>
        <dbReference type="SAM" id="MobiDB-lite"/>
    </source>
</evidence>
<proteinExistence type="inferred from homology"/>
<evidence type="ECO:0000256" key="5">
    <source>
        <dbReference type="RuleBase" id="RU367022"/>
    </source>
</evidence>
<feature type="transmembrane region" description="Helical" evidence="5">
    <location>
        <begin position="171"/>
        <end position="197"/>
    </location>
</feature>
<evidence type="ECO:0000313" key="7">
    <source>
        <dbReference type="EMBL" id="KAF7133702.1"/>
    </source>
</evidence>
<feature type="transmembrane region" description="Helical" evidence="5">
    <location>
        <begin position="36"/>
        <end position="54"/>
    </location>
</feature>
<evidence type="ECO:0000256" key="2">
    <source>
        <dbReference type="ARBA" id="ARBA00022692"/>
    </source>
</evidence>
<comment type="caution">
    <text evidence="7">The sequence shown here is derived from an EMBL/GenBank/DDBJ whole genome shotgun (WGS) entry which is preliminary data.</text>
</comment>
<feature type="region of interest" description="Disordered" evidence="6">
    <location>
        <begin position="70"/>
        <end position="90"/>
    </location>
</feature>
<protein>
    <recommendedName>
        <fullName evidence="5">Copper transport protein</fullName>
    </recommendedName>
</protein>
<evidence type="ECO:0000313" key="8">
    <source>
        <dbReference type="Proteomes" id="UP000630445"/>
    </source>
</evidence>
<keyword evidence="2 5" id="KW-0812">Transmembrane</keyword>
<dbReference type="EMBL" id="JACBAD010001822">
    <property type="protein sequence ID" value="KAF7133702.1"/>
    <property type="molecule type" value="Genomic_DNA"/>
</dbReference>
<dbReference type="OrthoDB" id="73901at2759"/>
<dbReference type="Pfam" id="PF04145">
    <property type="entry name" value="Ctr"/>
    <property type="match status" value="1"/>
</dbReference>
<dbReference type="GO" id="GO:0005886">
    <property type="term" value="C:plasma membrane"/>
    <property type="evidence" value="ECO:0007669"/>
    <property type="project" value="TreeGrafter"/>
</dbReference>
<reference evidence="7" key="1">
    <citation type="submission" date="2020-06" db="EMBL/GenBank/DDBJ databases">
        <title>Draft genome sequences of strains closely related to Aspergillus parafelis and Aspergillus hiratsukae.</title>
        <authorList>
            <person name="Dos Santos R.A.C."/>
            <person name="Rivero-Menendez O."/>
            <person name="Steenwyk J.L."/>
            <person name="Mead M.E."/>
            <person name="Goldman G.H."/>
            <person name="Alastruey-Izquierdo A."/>
            <person name="Rokas A."/>
        </authorList>
    </citation>
    <scope>NUCLEOTIDE SEQUENCE</scope>
    <source>
        <strain evidence="7">CNM-CM5793</strain>
    </source>
</reference>
<comment type="similarity">
    <text evidence="5">Belongs to the copper transporter (Ctr) (TC 1.A.56) family. SLC31A subfamily.</text>
</comment>
<dbReference type="Proteomes" id="UP000630445">
    <property type="component" value="Unassembled WGS sequence"/>
</dbReference>
<gene>
    <name evidence="7" type="ORF">CNMCM5793_005000</name>
</gene>
<dbReference type="InterPro" id="IPR007274">
    <property type="entry name" value="Cop_transporter"/>
</dbReference>
<evidence type="ECO:0000256" key="3">
    <source>
        <dbReference type="ARBA" id="ARBA00022989"/>
    </source>
</evidence>
<keyword evidence="8" id="KW-1185">Reference proteome</keyword>
<evidence type="ECO:0000256" key="1">
    <source>
        <dbReference type="ARBA" id="ARBA00004141"/>
    </source>
</evidence>
<evidence type="ECO:0000256" key="4">
    <source>
        <dbReference type="ARBA" id="ARBA00023136"/>
    </source>
</evidence>
<name>A0A8H6UGR1_9EURO</name>
<keyword evidence="4 5" id="KW-0472">Membrane</keyword>
<dbReference type="AlphaFoldDB" id="A0A8H6UGR1"/>
<accession>A0A8H6UGR1</accession>
<sequence length="219" mass="24767">MDYSDHSKRMTMSTVFNTSTEITLFFRGWTTTTTTSYAFTLIFLFGLAVLNRFLGVLQFQLDVKQTEPAEEGVPKLQRPTARRRRHAIPKDRESPLPRYMEVAETDPDHEVPFPSDPFLGLDHERTSDGLASSSTQELYGPLTDRRWWSVSRSWSWRRDGTSSLLEGLRALVAYTLMLAVMTFNVGVFCVVIGGIAVGELFLGRYAQLSSGWQDGACHD</sequence>
<organism evidence="7 8">
    <name type="scientific">Aspergillus hiratsukae</name>
    <dbReference type="NCBI Taxonomy" id="1194566"/>
    <lineage>
        <taxon>Eukaryota</taxon>
        <taxon>Fungi</taxon>
        <taxon>Dikarya</taxon>
        <taxon>Ascomycota</taxon>
        <taxon>Pezizomycotina</taxon>
        <taxon>Eurotiomycetes</taxon>
        <taxon>Eurotiomycetidae</taxon>
        <taxon>Eurotiales</taxon>
        <taxon>Aspergillaceae</taxon>
        <taxon>Aspergillus</taxon>
        <taxon>Aspergillus subgen. Fumigati</taxon>
    </lineage>
</organism>